<comment type="caution">
    <text evidence="1">The sequence shown here is derived from an EMBL/GenBank/DDBJ whole genome shotgun (WGS) entry which is preliminary data.</text>
</comment>
<evidence type="ECO:0000313" key="1">
    <source>
        <dbReference type="EMBL" id="KAF0918015.1"/>
    </source>
</evidence>
<dbReference type="AlphaFoldDB" id="A0A6G1DYQ5"/>
<keyword evidence="2" id="KW-1185">Reference proteome</keyword>
<accession>A0A6G1DYQ5</accession>
<reference evidence="1 2" key="1">
    <citation type="submission" date="2019-11" db="EMBL/GenBank/DDBJ databases">
        <title>Whole genome sequence of Oryza granulata.</title>
        <authorList>
            <person name="Li W."/>
        </authorList>
    </citation>
    <scope>NUCLEOTIDE SEQUENCE [LARGE SCALE GENOMIC DNA]</scope>
    <source>
        <strain evidence="2">cv. Menghai</strain>
        <tissue evidence="1">Leaf</tissue>
    </source>
</reference>
<evidence type="ECO:0000313" key="2">
    <source>
        <dbReference type="Proteomes" id="UP000479710"/>
    </source>
</evidence>
<sequence>MKRRGHGSHPATSRWTEEAVAGMEKAVVRRDLIYCMCFVQLKVYSTGQIVGLPEILGTVDFKKTMKHLAEINV</sequence>
<dbReference type="Proteomes" id="UP000479710">
    <property type="component" value="Unassembled WGS sequence"/>
</dbReference>
<proteinExistence type="predicted"/>
<protein>
    <submittedName>
        <fullName evidence="1">Uncharacterized protein</fullName>
    </submittedName>
</protein>
<organism evidence="1 2">
    <name type="scientific">Oryza meyeriana var. granulata</name>
    <dbReference type="NCBI Taxonomy" id="110450"/>
    <lineage>
        <taxon>Eukaryota</taxon>
        <taxon>Viridiplantae</taxon>
        <taxon>Streptophyta</taxon>
        <taxon>Embryophyta</taxon>
        <taxon>Tracheophyta</taxon>
        <taxon>Spermatophyta</taxon>
        <taxon>Magnoliopsida</taxon>
        <taxon>Liliopsida</taxon>
        <taxon>Poales</taxon>
        <taxon>Poaceae</taxon>
        <taxon>BOP clade</taxon>
        <taxon>Oryzoideae</taxon>
        <taxon>Oryzeae</taxon>
        <taxon>Oryzinae</taxon>
        <taxon>Oryza</taxon>
        <taxon>Oryza meyeriana</taxon>
    </lineage>
</organism>
<dbReference type="EMBL" id="SPHZ02000005">
    <property type="protein sequence ID" value="KAF0918015.1"/>
    <property type="molecule type" value="Genomic_DNA"/>
</dbReference>
<dbReference type="OrthoDB" id="306690at2759"/>
<gene>
    <name evidence="1" type="ORF">E2562_021706</name>
</gene>
<name>A0A6G1DYQ5_9ORYZ</name>